<comment type="caution">
    <text evidence="1">The sequence shown here is derived from an EMBL/GenBank/DDBJ whole genome shotgun (WGS) entry which is preliminary data.</text>
</comment>
<protein>
    <submittedName>
        <fullName evidence="1">Uncharacterized protein</fullName>
    </submittedName>
</protein>
<reference evidence="1" key="1">
    <citation type="journal article" date="2020" name="G3 (Bethesda)">
        <title>High-Quality Assemblies for Three Invasive Social Wasps from the &lt;i&gt;Vespula&lt;/i&gt; Genus.</title>
        <authorList>
            <person name="Harrop T.W.R."/>
            <person name="Guhlin J."/>
            <person name="McLaughlin G.M."/>
            <person name="Permina E."/>
            <person name="Stockwell P."/>
            <person name="Gilligan J."/>
            <person name="Le Lec M.F."/>
            <person name="Gruber M.A.M."/>
            <person name="Quinn O."/>
            <person name="Lovegrove M."/>
            <person name="Duncan E.J."/>
            <person name="Remnant E.J."/>
            <person name="Van Eeckhoven J."/>
            <person name="Graham B."/>
            <person name="Knapp R.A."/>
            <person name="Langford K.W."/>
            <person name="Kronenberg Z."/>
            <person name="Press M.O."/>
            <person name="Eacker S.M."/>
            <person name="Wilson-Rankin E.E."/>
            <person name="Purcell J."/>
            <person name="Lester P.J."/>
            <person name="Dearden P.K."/>
        </authorList>
    </citation>
    <scope>NUCLEOTIDE SEQUENCE</scope>
    <source>
        <strain evidence="1">Volc-1</strain>
    </source>
</reference>
<gene>
    <name evidence="1" type="ORF">H0235_015944</name>
</gene>
<organism evidence="1 2">
    <name type="scientific">Vespula pensylvanica</name>
    <name type="common">Western yellow jacket</name>
    <name type="synonym">Wasp</name>
    <dbReference type="NCBI Taxonomy" id="30213"/>
    <lineage>
        <taxon>Eukaryota</taxon>
        <taxon>Metazoa</taxon>
        <taxon>Ecdysozoa</taxon>
        <taxon>Arthropoda</taxon>
        <taxon>Hexapoda</taxon>
        <taxon>Insecta</taxon>
        <taxon>Pterygota</taxon>
        <taxon>Neoptera</taxon>
        <taxon>Endopterygota</taxon>
        <taxon>Hymenoptera</taxon>
        <taxon>Apocrita</taxon>
        <taxon>Aculeata</taxon>
        <taxon>Vespoidea</taxon>
        <taxon>Vespidae</taxon>
        <taxon>Vespinae</taxon>
        <taxon>Vespula</taxon>
    </lineage>
</organism>
<name>A0A834K4X5_VESPE</name>
<evidence type="ECO:0000313" key="1">
    <source>
        <dbReference type="EMBL" id="KAF7400207.1"/>
    </source>
</evidence>
<sequence length="101" mass="11484">MLGNLRETTCYIIYIEFSLSVLMYNCTALNMQHIQYYLLPEKLFSVLLGLKKSGQKFSFENESCHRAWRVSVTRVFLLITCKQPAEAGSGLLFFSASSSVT</sequence>
<evidence type="ECO:0000313" key="2">
    <source>
        <dbReference type="Proteomes" id="UP000600918"/>
    </source>
</evidence>
<accession>A0A834K4X5</accession>
<dbReference type="Proteomes" id="UP000600918">
    <property type="component" value="Unassembled WGS sequence"/>
</dbReference>
<proteinExistence type="predicted"/>
<dbReference type="AlphaFoldDB" id="A0A834K4X5"/>
<keyword evidence="2" id="KW-1185">Reference proteome</keyword>
<dbReference type="EMBL" id="JACSDY010000018">
    <property type="protein sequence ID" value="KAF7400207.1"/>
    <property type="molecule type" value="Genomic_DNA"/>
</dbReference>